<dbReference type="InterPro" id="IPR034154">
    <property type="entry name" value="TOPRIM_DnaG/twinkle"/>
</dbReference>
<name>A0AA43B3B1_9BURK</name>
<dbReference type="AlphaFoldDB" id="A0AA43B3B1"/>
<dbReference type="GO" id="GO:0006260">
    <property type="term" value="P:DNA replication"/>
    <property type="evidence" value="ECO:0007669"/>
    <property type="project" value="InterPro"/>
</dbReference>
<feature type="domain" description="SF4 helicase" evidence="2">
    <location>
        <begin position="325"/>
        <end position="579"/>
    </location>
</feature>
<dbReference type="EMBL" id="JAOCKG010000008">
    <property type="protein sequence ID" value="MDH2052549.1"/>
    <property type="molecule type" value="Genomic_DNA"/>
</dbReference>
<dbReference type="GO" id="GO:0005524">
    <property type="term" value="F:ATP binding"/>
    <property type="evidence" value="ECO:0007669"/>
    <property type="project" value="InterPro"/>
</dbReference>
<feature type="region of interest" description="Disordered" evidence="1">
    <location>
        <begin position="94"/>
        <end position="116"/>
    </location>
</feature>
<evidence type="ECO:0000313" key="3">
    <source>
        <dbReference type="EMBL" id="MDH2052549.1"/>
    </source>
</evidence>
<dbReference type="CDD" id="cd01029">
    <property type="entry name" value="TOPRIM_primases"/>
    <property type="match status" value="1"/>
</dbReference>
<dbReference type="InterPro" id="IPR007694">
    <property type="entry name" value="DNA_helicase_DnaB-like_C"/>
</dbReference>
<comment type="caution">
    <text evidence="3">The sequence shown here is derived from an EMBL/GenBank/DDBJ whole genome shotgun (WGS) entry which is preliminary data.</text>
</comment>
<dbReference type="Pfam" id="PF13481">
    <property type="entry name" value="AAA_25"/>
    <property type="match status" value="1"/>
</dbReference>
<dbReference type="SUPFAM" id="SSF52540">
    <property type="entry name" value="P-loop containing nucleoside triphosphate hydrolases"/>
    <property type="match status" value="1"/>
</dbReference>
<dbReference type="PANTHER" id="PTHR12873">
    <property type="entry name" value="T7-LIKE MITOCHONDRIAL DNA HELICASE"/>
    <property type="match status" value="1"/>
</dbReference>
<evidence type="ECO:0000256" key="1">
    <source>
        <dbReference type="SAM" id="MobiDB-lite"/>
    </source>
</evidence>
<dbReference type="GO" id="GO:0003697">
    <property type="term" value="F:single-stranded DNA binding"/>
    <property type="evidence" value="ECO:0007669"/>
    <property type="project" value="InterPro"/>
</dbReference>
<sequence>MNAGELARTMAASASTLVPYLLPQGKKAGPEWKVGSVGGEAGSSLSVRLTGNKAGVWSDFSTGESGDLLDLWTAVRCCSVADAMRDAKAHLGIRDEMPPRPAPTYKRPAKPQCHTPKSRVREWLLGRGLTEETIAAFRIGEQERGGKSYAVFPYLRDGELVNAKRRNPDDKKDMRQEGGAEPCLFGWHLIDLKARRVAIFEGEIDAMTGHQMGIPSLSVNAGAGNHQWIENDWERLQQFSDIVLCYDNDEAGKRGAREVAQRLGVERCRVAVFGRAKDANEYLTEHQAGGEDFDLAIRSARYLDPEELRPLGDFIEDVAAMFWPAHDAPRLPTLAFCGREYGWWEWRPAEVSVWTGINGHGKSLMLMQALIPVMQAGERICVFSGELPARVQLKRLAKQITGIDRPTVPFLRRVGEWLQDRAWVFDTVGTATVDRLLEVFRYGSRRYGITHFVIDSLMTTDVPEDGPGSMTAQKAAMRKIVAFCHETNSHVHLVAHPRKGQTEDKAPGKLDVAGSGHITNGADNVFVVWSARKEAGYEDEKPDASLELVKDRNGEAGHRKIYLFFCREAQQFTPDNNRRGRSYIEFSTQQEAA</sequence>
<dbReference type="GO" id="GO:0043139">
    <property type="term" value="F:5'-3' DNA helicase activity"/>
    <property type="evidence" value="ECO:0007669"/>
    <property type="project" value="InterPro"/>
</dbReference>
<dbReference type="Gene3D" id="3.40.1360.10">
    <property type="match status" value="1"/>
</dbReference>
<dbReference type="SUPFAM" id="SSF56731">
    <property type="entry name" value="DNA primase core"/>
    <property type="match status" value="1"/>
</dbReference>
<dbReference type="InterPro" id="IPR027032">
    <property type="entry name" value="Twinkle-like"/>
</dbReference>
<organism evidence="3 4">
    <name type="scientific">Achromobacter marplatensis</name>
    <dbReference type="NCBI Taxonomy" id="470868"/>
    <lineage>
        <taxon>Bacteria</taxon>
        <taxon>Pseudomonadati</taxon>
        <taxon>Pseudomonadota</taxon>
        <taxon>Betaproteobacteria</taxon>
        <taxon>Burkholderiales</taxon>
        <taxon>Alcaligenaceae</taxon>
        <taxon>Achromobacter</taxon>
    </lineage>
</organism>
<gene>
    <name evidence="3" type="ORF">N5K24_19250</name>
</gene>
<dbReference type="PROSITE" id="PS51199">
    <property type="entry name" value="SF4_HELICASE"/>
    <property type="match status" value="1"/>
</dbReference>
<dbReference type="PANTHER" id="PTHR12873:SF0">
    <property type="entry name" value="TWINKLE MTDNA HELICASE"/>
    <property type="match status" value="1"/>
</dbReference>
<dbReference type="InterPro" id="IPR027417">
    <property type="entry name" value="P-loop_NTPase"/>
</dbReference>
<dbReference type="Pfam" id="PF13155">
    <property type="entry name" value="Toprim_2"/>
    <property type="match status" value="1"/>
</dbReference>
<dbReference type="Gene3D" id="3.40.50.300">
    <property type="entry name" value="P-loop containing nucleotide triphosphate hydrolases"/>
    <property type="match status" value="1"/>
</dbReference>
<accession>A0AA43B3B1</accession>
<dbReference type="RefSeq" id="WP_280028044.1">
    <property type="nucleotide sequence ID" value="NZ_JAOCKG010000008.1"/>
</dbReference>
<proteinExistence type="predicted"/>
<evidence type="ECO:0000259" key="2">
    <source>
        <dbReference type="PROSITE" id="PS51199"/>
    </source>
</evidence>
<evidence type="ECO:0000313" key="4">
    <source>
        <dbReference type="Proteomes" id="UP001161276"/>
    </source>
</evidence>
<dbReference type="Proteomes" id="UP001161276">
    <property type="component" value="Unassembled WGS sequence"/>
</dbReference>
<reference evidence="3" key="1">
    <citation type="submission" date="2022-09" db="EMBL/GenBank/DDBJ databases">
        <title>Intensive care unit water sources are persistently colonized with multi-drug resistant bacteria and are the site of extensive horizontal gene transfer of antibiotic resistance genes.</title>
        <authorList>
            <person name="Diorio-Toth L."/>
        </authorList>
    </citation>
    <scope>NUCLEOTIDE SEQUENCE</scope>
    <source>
        <strain evidence="3">GD03676</strain>
    </source>
</reference>
<protein>
    <submittedName>
        <fullName evidence="3">Toprim domain-containing protein</fullName>
    </submittedName>
</protein>